<reference evidence="2 3" key="1">
    <citation type="submission" date="2016-10" db="EMBL/GenBank/DDBJ databases">
        <authorList>
            <person name="de Groot N.N."/>
        </authorList>
    </citation>
    <scope>NUCLEOTIDE SEQUENCE [LARGE SCALE GENOMIC DNA]</scope>
    <source>
        <strain evidence="2 3">AR32</strain>
    </source>
</reference>
<proteinExistence type="predicted"/>
<name>A0A1H5UXH5_XYLRU</name>
<feature type="domain" description="DUF6734" evidence="1">
    <location>
        <begin position="5"/>
        <end position="282"/>
    </location>
</feature>
<protein>
    <recommendedName>
        <fullName evidence="1">DUF6734 domain-containing protein</fullName>
    </recommendedName>
</protein>
<evidence type="ECO:0000313" key="3">
    <source>
        <dbReference type="Proteomes" id="UP000236735"/>
    </source>
</evidence>
<dbReference type="Proteomes" id="UP000236735">
    <property type="component" value="Unassembled WGS sequence"/>
</dbReference>
<dbReference type="InterPro" id="IPR046621">
    <property type="entry name" value="DUF6734"/>
</dbReference>
<evidence type="ECO:0000313" key="2">
    <source>
        <dbReference type="EMBL" id="SEF79713.1"/>
    </source>
</evidence>
<evidence type="ECO:0000259" key="1">
    <source>
        <dbReference type="Pfam" id="PF20508"/>
    </source>
</evidence>
<dbReference type="GeneID" id="32574213"/>
<gene>
    <name evidence="2" type="ORF">SAMN05216354_1615</name>
</gene>
<dbReference type="AlphaFoldDB" id="A0A1H5UXH5"/>
<dbReference type="Pfam" id="PF20508">
    <property type="entry name" value="DUF6734"/>
    <property type="match status" value="1"/>
</dbReference>
<accession>A0A1H5UXH5</accession>
<sequence length="289" mass="33274">MKKPKIVQSYWSKAYQNSPNGGWACKEAHYMSWALSCLQLKQFYDEVELVTDSEGADLLINKLHLPYTSCNTTLDKLSDENPALWALGKIAAYEAQQVPFIHVDGDVYIWKPFPTRMENADILAQNIERNYPYGINLLNEMYEKNFSFPFQPSSADMCETNMGIIGGHDLGFFNDYCSLVYRFLDLNRDKLGNLSGGVSSVNTIMEQYLMYEFAEMRGKKVEYLIADLPHTEMYKLTLFSLLPRDVSFVHNIGTNKKRELTSDRLARLLYCAHPECYAHIINLLKQHTI</sequence>
<dbReference type="EMBL" id="FNUV01000004">
    <property type="protein sequence ID" value="SEF79713.1"/>
    <property type="molecule type" value="Genomic_DNA"/>
</dbReference>
<organism evidence="2 3">
    <name type="scientific">Xylanibacter ruminicola</name>
    <name type="common">Prevotella ruminicola</name>
    <dbReference type="NCBI Taxonomy" id="839"/>
    <lineage>
        <taxon>Bacteria</taxon>
        <taxon>Pseudomonadati</taxon>
        <taxon>Bacteroidota</taxon>
        <taxon>Bacteroidia</taxon>
        <taxon>Bacteroidales</taxon>
        <taxon>Prevotellaceae</taxon>
        <taxon>Xylanibacter</taxon>
    </lineage>
</organism>
<dbReference type="RefSeq" id="WP_036909782.1">
    <property type="nucleotide sequence ID" value="NZ_FNUV01000004.1"/>
</dbReference>